<feature type="domain" description="Gfo/Idh/MocA-like oxidoreductase C-terminal" evidence="3">
    <location>
        <begin position="134"/>
        <end position="360"/>
    </location>
</feature>
<comment type="similarity">
    <text evidence="1">Belongs to the Gfo/Idh/MocA family.</text>
</comment>
<dbReference type="PANTHER" id="PTHR43377:SF1">
    <property type="entry name" value="BILIVERDIN REDUCTASE A"/>
    <property type="match status" value="1"/>
</dbReference>
<dbReference type="PANTHER" id="PTHR43377">
    <property type="entry name" value="BILIVERDIN REDUCTASE A"/>
    <property type="match status" value="1"/>
</dbReference>
<dbReference type="InterPro" id="IPR004104">
    <property type="entry name" value="Gfo/Idh/MocA-like_OxRdtase_C"/>
</dbReference>
<organism evidence="4 5">
    <name type="scientific">Paenibacillus sabuli</name>
    <dbReference type="NCBI Taxonomy" id="2772509"/>
    <lineage>
        <taxon>Bacteria</taxon>
        <taxon>Bacillati</taxon>
        <taxon>Bacillota</taxon>
        <taxon>Bacilli</taxon>
        <taxon>Bacillales</taxon>
        <taxon>Paenibacillaceae</taxon>
        <taxon>Paenibacillus</taxon>
    </lineage>
</organism>
<evidence type="ECO:0000259" key="2">
    <source>
        <dbReference type="Pfam" id="PF01408"/>
    </source>
</evidence>
<dbReference type="Proteomes" id="UP000621560">
    <property type="component" value="Unassembled WGS sequence"/>
</dbReference>
<dbReference type="AlphaFoldDB" id="A0A927BZR4"/>
<dbReference type="InterPro" id="IPR051450">
    <property type="entry name" value="Gfo/Idh/MocA_Oxidoreductases"/>
</dbReference>
<dbReference type="SUPFAM" id="SSF51735">
    <property type="entry name" value="NAD(P)-binding Rossmann-fold domains"/>
    <property type="match status" value="1"/>
</dbReference>
<dbReference type="SUPFAM" id="SSF55347">
    <property type="entry name" value="Glyceraldehyde-3-phosphate dehydrogenase-like, C-terminal domain"/>
    <property type="match status" value="1"/>
</dbReference>
<evidence type="ECO:0000313" key="5">
    <source>
        <dbReference type="Proteomes" id="UP000621560"/>
    </source>
</evidence>
<feature type="domain" description="Gfo/Idh/MocA-like oxidoreductase N-terminal" evidence="2">
    <location>
        <begin position="7"/>
        <end position="122"/>
    </location>
</feature>
<gene>
    <name evidence="4" type="ORF">IDH44_24015</name>
</gene>
<evidence type="ECO:0000259" key="3">
    <source>
        <dbReference type="Pfam" id="PF02894"/>
    </source>
</evidence>
<dbReference type="Pfam" id="PF02894">
    <property type="entry name" value="GFO_IDH_MocA_C"/>
    <property type="match status" value="1"/>
</dbReference>
<accession>A0A927BZR4</accession>
<keyword evidence="5" id="KW-1185">Reference proteome</keyword>
<dbReference type="InterPro" id="IPR036291">
    <property type="entry name" value="NAD(P)-bd_dom_sf"/>
</dbReference>
<reference evidence="4" key="1">
    <citation type="submission" date="2020-09" db="EMBL/GenBank/DDBJ databases">
        <title>A novel bacterium of genus Paenibacillus, isolated from South China Sea.</title>
        <authorList>
            <person name="Huang H."/>
            <person name="Mo K."/>
            <person name="Hu Y."/>
        </authorList>
    </citation>
    <scope>NUCLEOTIDE SEQUENCE</scope>
    <source>
        <strain evidence="4">IB182496</strain>
    </source>
</reference>
<comment type="caution">
    <text evidence="4">The sequence shown here is derived from an EMBL/GenBank/DDBJ whole genome shotgun (WGS) entry which is preliminary data.</text>
</comment>
<dbReference type="RefSeq" id="WP_190921372.1">
    <property type="nucleotide sequence ID" value="NZ_JACXIZ010000060.1"/>
</dbReference>
<proteinExistence type="inferred from homology"/>
<dbReference type="Gene3D" id="3.40.50.720">
    <property type="entry name" value="NAD(P)-binding Rossmann-like Domain"/>
    <property type="match status" value="1"/>
</dbReference>
<evidence type="ECO:0000256" key="1">
    <source>
        <dbReference type="ARBA" id="ARBA00010928"/>
    </source>
</evidence>
<dbReference type="GO" id="GO:0000166">
    <property type="term" value="F:nucleotide binding"/>
    <property type="evidence" value="ECO:0007669"/>
    <property type="project" value="InterPro"/>
</dbReference>
<dbReference type="InterPro" id="IPR000683">
    <property type="entry name" value="Gfo/Idh/MocA-like_OxRdtase_N"/>
</dbReference>
<sequence>MSKREIGIGIVGCGFFGREFARQIGESAGMRLAAVYGGRNAAETAREGGCQLAASVEALVAMPEVEAIVVASPNHLHREPVLLAAAAGKHVFCEKPIALTAAACAEMLAACREAGVVFMAGHILRVMPGIARLRERIEAGAIGRPIVGHAERTGWERPASPQEWKKDTAKSGGHLFHHIHELDLLIAIMGPVSRVYTAGGRLAHPEGLQDDVLLLTLEFAGGGVGTMQYGSGFRAGEHKLVVNGTEGYAQIDFQRSRIRLAGPAGEETFGCSLDEDQDRDRAALYERLDGGVIHGNPSLRPPEFLRVLMKREMEIFAEAARSGQTPAPLAALFDGSAALQSVAAAGAAMAALDAGAPVAVGADPAGLAGGSGA</sequence>
<dbReference type="EMBL" id="JACXIZ010000060">
    <property type="protein sequence ID" value="MBD2848273.1"/>
    <property type="molecule type" value="Genomic_DNA"/>
</dbReference>
<dbReference type="Gene3D" id="3.30.360.10">
    <property type="entry name" value="Dihydrodipicolinate Reductase, domain 2"/>
    <property type="match status" value="1"/>
</dbReference>
<protein>
    <submittedName>
        <fullName evidence="4">Gfo/Idh/MocA family oxidoreductase</fullName>
    </submittedName>
</protein>
<evidence type="ECO:0000313" key="4">
    <source>
        <dbReference type="EMBL" id="MBD2848273.1"/>
    </source>
</evidence>
<dbReference type="Pfam" id="PF01408">
    <property type="entry name" value="GFO_IDH_MocA"/>
    <property type="match status" value="1"/>
</dbReference>
<name>A0A927BZR4_9BACL</name>